<dbReference type="InterPro" id="IPR010273">
    <property type="entry name" value="DUF881"/>
</dbReference>
<evidence type="ECO:0008006" key="3">
    <source>
        <dbReference type="Google" id="ProtNLM"/>
    </source>
</evidence>
<dbReference type="Pfam" id="PF05949">
    <property type="entry name" value="DUF881"/>
    <property type="match status" value="1"/>
</dbReference>
<comment type="caution">
    <text evidence="2">The sequence shown here is derived from an EMBL/GenBank/DDBJ whole genome shotgun (WGS) entry which is preliminary data.</text>
</comment>
<gene>
    <name evidence="2" type="ORF">SDC9_151247</name>
</gene>
<name>A0A645EPR5_9ZZZZ</name>
<accession>A0A645EPR5</accession>
<organism evidence="2">
    <name type="scientific">bioreactor metagenome</name>
    <dbReference type="NCBI Taxonomy" id="1076179"/>
    <lineage>
        <taxon>unclassified sequences</taxon>
        <taxon>metagenomes</taxon>
        <taxon>ecological metagenomes</taxon>
    </lineage>
</organism>
<evidence type="ECO:0000256" key="1">
    <source>
        <dbReference type="SAM" id="Coils"/>
    </source>
</evidence>
<keyword evidence="1" id="KW-0175">Coiled coil</keyword>
<sequence>MRKWTSQISLALVCAVLGFTLAYQFKAILKREKLLNVNQYTANNVNTEIEQYKKDKEGLNKKIEELQTKLNDYESTAAGNDDTTKKLLVDLEETRRLTGTTDVQGEGIVIQLIPNQDIFGNNGGMTITDRHLVYLVNELRFAGAEAISINDIRLTLKSGIRISGSTIIINGEDRVSPSQKITIKAIGDKKNLEAALNFPETLSDFKGISEVKYEVSDDIKVQKYNKTYKFNYAKPVEKENKK</sequence>
<dbReference type="PANTHER" id="PTHR37313">
    <property type="entry name" value="UPF0749 PROTEIN RV1825"/>
    <property type="match status" value="1"/>
</dbReference>
<dbReference type="AlphaFoldDB" id="A0A645EPR5"/>
<feature type="coiled-coil region" evidence="1">
    <location>
        <begin position="42"/>
        <end position="76"/>
    </location>
</feature>
<dbReference type="EMBL" id="VSSQ01049936">
    <property type="protein sequence ID" value="MPN04011.1"/>
    <property type="molecule type" value="Genomic_DNA"/>
</dbReference>
<dbReference type="Gene3D" id="3.30.70.1880">
    <property type="entry name" value="Protein of unknown function DUF881"/>
    <property type="match status" value="1"/>
</dbReference>
<evidence type="ECO:0000313" key="2">
    <source>
        <dbReference type="EMBL" id="MPN04011.1"/>
    </source>
</evidence>
<proteinExistence type="predicted"/>
<dbReference type="PANTHER" id="PTHR37313:SF2">
    <property type="entry name" value="UPF0749 PROTEIN YLXX"/>
    <property type="match status" value="1"/>
</dbReference>
<protein>
    <recommendedName>
        <fullName evidence="3">DUF881 domain-containing protein</fullName>
    </recommendedName>
</protein>
<reference evidence="2" key="1">
    <citation type="submission" date="2019-08" db="EMBL/GenBank/DDBJ databases">
        <authorList>
            <person name="Kucharzyk K."/>
            <person name="Murdoch R.W."/>
            <person name="Higgins S."/>
            <person name="Loffler F."/>
        </authorList>
    </citation>
    <scope>NUCLEOTIDE SEQUENCE</scope>
</reference>